<dbReference type="Proteomes" id="UP000192356">
    <property type="component" value="Unassembled WGS sequence"/>
</dbReference>
<comment type="caution">
    <text evidence="2">The sequence shown here is derived from an EMBL/GenBank/DDBJ whole genome shotgun (WGS) entry which is preliminary data.</text>
</comment>
<evidence type="ECO:0000313" key="2">
    <source>
        <dbReference type="EMBL" id="ORD96310.1"/>
    </source>
</evidence>
<reference evidence="2 3" key="1">
    <citation type="journal article" date="2017" name="Environ. Microbiol.">
        <title>Decay of the glycolytic pathway and adaptation to intranuclear parasitism within Enterocytozoonidae microsporidia.</title>
        <authorList>
            <person name="Wiredu Boakye D."/>
            <person name="Jaroenlak P."/>
            <person name="Prachumwat A."/>
            <person name="Williams T.A."/>
            <person name="Bateman K.S."/>
            <person name="Itsathitphaisarn O."/>
            <person name="Sritunyalucksana K."/>
            <person name="Paszkiewicz K.H."/>
            <person name="Moore K.A."/>
            <person name="Stentiford G.D."/>
            <person name="Williams B.A."/>
        </authorList>
    </citation>
    <scope>NUCLEOTIDE SEQUENCE [LARGE SCALE GENOMIC DNA]</scope>
    <source>
        <strain evidence="2 3">GB1</strain>
    </source>
</reference>
<accession>A0A1X0Q939</accession>
<keyword evidence="3" id="KW-1185">Reference proteome</keyword>
<dbReference type="AlphaFoldDB" id="A0A1X0Q939"/>
<keyword evidence="1" id="KW-0732">Signal</keyword>
<evidence type="ECO:0000313" key="3">
    <source>
        <dbReference type="Proteomes" id="UP000192356"/>
    </source>
</evidence>
<dbReference type="EMBL" id="LVKB01000102">
    <property type="protein sequence ID" value="ORD96310.1"/>
    <property type="molecule type" value="Genomic_DNA"/>
</dbReference>
<feature type="signal peptide" evidence="1">
    <location>
        <begin position="1"/>
        <end position="19"/>
    </location>
</feature>
<evidence type="ECO:0000256" key="1">
    <source>
        <dbReference type="SAM" id="SignalP"/>
    </source>
</evidence>
<evidence type="ECO:0008006" key="4">
    <source>
        <dbReference type="Google" id="ProtNLM"/>
    </source>
</evidence>
<name>A0A1X0Q939_9MICR</name>
<dbReference type="VEuPathDB" id="MicrosporidiaDB:HERIO_2772"/>
<proteinExistence type="predicted"/>
<feature type="chain" id="PRO_5011987034" description="Secreted protein" evidence="1">
    <location>
        <begin position="20"/>
        <end position="72"/>
    </location>
</feature>
<gene>
    <name evidence="2" type="ORF">HERIO_2772</name>
</gene>
<protein>
    <recommendedName>
        <fullName evidence="4">Secreted protein</fullName>
    </recommendedName>
</protein>
<organism evidence="2 3">
    <name type="scientific">Hepatospora eriocheir</name>
    <dbReference type="NCBI Taxonomy" id="1081669"/>
    <lineage>
        <taxon>Eukaryota</taxon>
        <taxon>Fungi</taxon>
        <taxon>Fungi incertae sedis</taxon>
        <taxon>Microsporidia</taxon>
        <taxon>Hepatosporidae</taxon>
        <taxon>Hepatospora</taxon>
    </lineage>
</organism>
<sequence length="72" mass="8681">MFMFDFFIIISLSTKNVLSTTKISKLVSTSKDFCCGRKKIRQFFYLRNNVIYFFYVNHHLHRIAVYLPYLVC</sequence>